<protein>
    <recommendedName>
        <fullName evidence="3">Pathogenesis associated protein Cap20</fullName>
    </recommendedName>
</protein>
<reference evidence="1" key="2">
    <citation type="journal article" date="2023" name="IMA Fungus">
        <title>Comparative genomic study of the Penicillium genus elucidates a diverse pangenome and 15 lateral gene transfer events.</title>
        <authorList>
            <person name="Petersen C."/>
            <person name="Sorensen T."/>
            <person name="Nielsen M.R."/>
            <person name="Sondergaard T.E."/>
            <person name="Sorensen J.L."/>
            <person name="Fitzpatrick D.A."/>
            <person name="Frisvad J.C."/>
            <person name="Nielsen K.L."/>
        </authorList>
    </citation>
    <scope>NUCLEOTIDE SEQUENCE</scope>
    <source>
        <strain evidence="1">IBT 19713</strain>
    </source>
</reference>
<dbReference type="RefSeq" id="XP_058325551.1">
    <property type="nucleotide sequence ID" value="XM_058480028.1"/>
</dbReference>
<name>A0A9W9N864_9EURO</name>
<keyword evidence="2" id="KW-1185">Reference proteome</keyword>
<evidence type="ECO:0008006" key="3">
    <source>
        <dbReference type="Google" id="ProtNLM"/>
    </source>
</evidence>
<dbReference type="Proteomes" id="UP001150941">
    <property type="component" value="Unassembled WGS sequence"/>
</dbReference>
<gene>
    <name evidence="1" type="ORF">N7468_010733</name>
</gene>
<dbReference type="GeneID" id="83207332"/>
<dbReference type="OrthoDB" id="376826at2759"/>
<dbReference type="EMBL" id="JAPQKS010000009">
    <property type="protein sequence ID" value="KAJ5215054.1"/>
    <property type="molecule type" value="Genomic_DNA"/>
</dbReference>
<sequence>MAAEPVVNGEKVHSQFFHHLTSYPLVSDTINLFKTNPYGAKSLDLADQGFSQFAKPVLPYLSKPYSIIEPYLVRADSLGDQGLTRIDSRFPIIREDTQKIRGAVYNHATYPIRVADDVKQHVFDIYGTEYKKCGGDGYVASGKAVITSSLVLTQESLAWVNTWFQTAKEEVKEVVNDKNSH</sequence>
<reference evidence="1" key="1">
    <citation type="submission" date="2022-11" db="EMBL/GenBank/DDBJ databases">
        <authorList>
            <person name="Petersen C."/>
        </authorList>
    </citation>
    <scope>NUCLEOTIDE SEQUENCE</scope>
    <source>
        <strain evidence="1">IBT 19713</strain>
    </source>
</reference>
<evidence type="ECO:0000313" key="1">
    <source>
        <dbReference type="EMBL" id="KAJ5215054.1"/>
    </source>
</evidence>
<accession>A0A9W9N864</accession>
<dbReference type="AlphaFoldDB" id="A0A9W9N864"/>
<evidence type="ECO:0000313" key="2">
    <source>
        <dbReference type="Proteomes" id="UP001150941"/>
    </source>
</evidence>
<proteinExistence type="predicted"/>
<comment type="caution">
    <text evidence="1">The sequence shown here is derived from an EMBL/GenBank/DDBJ whole genome shotgun (WGS) entry which is preliminary data.</text>
</comment>
<organism evidence="1 2">
    <name type="scientific">Penicillium chermesinum</name>
    <dbReference type="NCBI Taxonomy" id="63820"/>
    <lineage>
        <taxon>Eukaryota</taxon>
        <taxon>Fungi</taxon>
        <taxon>Dikarya</taxon>
        <taxon>Ascomycota</taxon>
        <taxon>Pezizomycotina</taxon>
        <taxon>Eurotiomycetes</taxon>
        <taxon>Eurotiomycetidae</taxon>
        <taxon>Eurotiales</taxon>
        <taxon>Aspergillaceae</taxon>
        <taxon>Penicillium</taxon>
    </lineage>
</organism>